<dbReference type="InterPro" id="IPR001611">
    <property type="entry name" value="Leu-rich_rpt"/>
</dbReference>
<dbReference type="PROSITE" id="PS51450">
    <property type="entry name" value="LRR"/>
    <property type="match status" value="1"/>
</dbReference>
<dbReference type="RefSeq" id="XP_052748603.1">
    <property type="nucleotide sequence ID" value="XM_052892643.1"/>
</dbReference>
<dbReference type="Pfam" id="PF24048">
    <property type="entry name" value="LRR_NXF1-5"/>
    <property type="match status" value="1"/>
</dbReference>
<dbReference type="InterPro" id="IPR002075">
    <property type="entry name" value="NTF2_dom"/>
</dbReference>
<keyword evidence="3" id="KW-0813">Transport</keyword>
<protein>
    <submittedName>
        <fullName evidence="9">Uncharacterized protein LOC113514679</fullName>
    </submittedName>
</protein>
<evidence type="ECO:0000256" key="3">
    <source>
        <dbReference type="ARBA" id="ARBA00022448"/>
    </source>
</evidence>
<dbReference type="InterPro" id="IPR032710">
    <property type="entry name" value="NTF2-like_dom_sf"/>
</dbReference>
<organism evidence="8 9">
    <name type="scientific">Galleria mellonella</name>
    <name type="common">Greater wax moth</name>
    <dbReference type="NCBI Taxonomy" id="7137"/>
    <lineage>
        <taxon>Eukaryota</taxon>
        <taxon>Metazoa</taxon>
        <taxon>Ecdysozoa</taxon>
        <taxon>Arthropoda</taxon>
        <taxon>Hexapoda</taxon>
        <taxon>Insecta</taxon>
        <taxon>Pterygota</taxon>
        <taxon>Neoptera</taxon>
        <taxon>Endopterygota</taxon>
        <taxon>Lepidoptera</taxon>
        <taxon>Glossata</taxon>
        <taxon>Ditrysia</taxon>
        <taxon>Pyraloidea</taxon>
        <taxon>Pyralidae</taxon>
        <taxon>Galleriinae</taxon>
        <taxon>Galleria</taxon>
    </lineage>
</organism>
<dbReference type="Pfam" id="PF22602">
    <property type="entry name" value="NXF_NTF2"/>
    <property type="match status" value="1"/>
</dbReference>
<evidence type="ECO:0000256" key="1">
    <source>
        <dbReference type="ARBA" id="ARBA00004123"/>
    </source>
</evidence>
<proteinExistence type="inferred from homology"/>
<dbReference type="SUPFAM" id="SSF54427">
    <property type="entry name" value="NTF2-like"/>
    <property type="match status" value="1"/>
</dbReference>
<dbReference type="InterPro" id="IPR030217">
    <property type="entry name" value="NXF_fam"/>
</dbReference>
<evidence type="ECO:0000313" key="8">
    <source>
        <dbReference type="Proteomes" id="UP001652740"/>
    </source>
</evidence>
<dbReference type="InterPro" id="IPR057125">
    <property type="entry name" value="NXF1/2/3/5-like_LRR"/>
</dbReference>
<feature type="domain" description="NTF2" evidence="7">
    <location>
        <begin position="686"/>
        <end position="831"/>
    </location>
</feature>
<evidence type="ECO:0000259" key="7">
    <source>
        <dbReference type="PROSITE" id="PS50177"/>
    </source>
</evidence>
<sequence length="886" mass="101144">MKRNQTLHNIQYRKSRPQPVNRNKKKKSANVPTTNKFWADIDIPPDGPFLDPETPAILNLEQPKSVKVGGNVAPHQKPKIKQRKASASGPTINSEQIKPALNRGENSNKTSVASGDNPSSSVAIGGSKMEETQQPNVNVNQSRHIQVKPSIQTHFEPESPSQANKKDAVVLYTINPQKNVTFTVLQPTDDSAAYNTQRQRYSSYGGFTHSRPKGIPKSFLMQQNQDPGRMIQHNIQTIQRIPPTMNWSGQPNTPTAPSYNEEVPEQQAQLYVETSQCSPVIPQPYSPSDIYMNDISDNINNENDASQDSNEDVEFQEAGGSHKRLSAFQRLGPLTQPKKPKLTINLLCNKKESVREVLDLTNENREPEYVPVHLRQDVITSTDETVMKNLINWPWKKTVPVQKSVTARQSKSVMILEQEQMESHYEKDNQFIQVSIKGYPPTWKKEKVLDALLHNLEGKSFIPCFIEFTPQECKFLVIRSREALLTIHKMGFVIHVDGQRLILHIQATTLTLNHLDFIPRIVLKKRLAAEYDGRGGLSLREFTLQHDVSHFIYFPLNRPTNQAELCQLQSGIVWEYLTKLDLSHNRIESLEWLQPARRAPRLRELRLEHNRLARGAALLPARGLPLRALALHGNPLCADYTEPARYRAMLRALFPALREIDDVPIQLKGEMPPFIKNYCPEDAQPLVEKFLEVFFPLLEASRDDRLLLEGLYAPDALLTLTYKYKYIYRYFRKQSHRSRFLDEGEKEVVSGGAAIARAASCRRELRHDPYSFAVDVLHHTDTTTIIKVVGLAKLTSDSLADDEHILSFARTLVLRSDDGHQYTISNELLLWDEPDKEYASSAFQITKIRSRRLSLKLDEEPNEELKRQFIDIFVHLTNLDKKASER</sequence>
<comment type="subcellular location">
    <subcellularLocation>
        <location evidence="1">Nucleus</location>
    </subcellularLocation>
</comment>
<gene>
    <name evidence="9" type="primary">LOC113514679</name>
</gene>
<evidence type="ECO:0000256" key="5">
    <source>
        <dbReference type="ARBA" id="ARBA00023242"/>
    </source>
</evidence>
<dbReference type="Proteomes" id="UP001652740">
    <property type="component" value="Unplaced"/>
</dbReference>
<evidence type="ECO:0000256" key="4">
    <source>
        <dbReference type="ARBA" id="ARBA00022816"/>
    </source>
</evidence>
<keyword evidence="8" id="KW-1185">Reference proteome</keyword>
<name>A0ABM3MAZ8_GALME</name>
<dbReference type="SUPFAM" id="SSF52058">
    <property type="entry name" value="L domain-like"/>
    <property type="match status" value="1"/>
</dbReference>
<dbReference type="PANTHER" id="PTHR10662:SF22">
    <property type="entry name" value="NUCLEAR RNA EXPORT FACTOR 1"/>
    <property type="match status" value="1"/>
</dbReference>
<evidence type="ECO:0000256" key="6">
    <source>
        <dbReference type="SAM" id="MobiDB-lite"/>
    </source>
</evidence>
<reference evidence="9" key="1">
    <citation type="submission" date="2025-08" db="UniProtKB">
        <authorList>
            <consortium name="RefSeq"/>
        </authorList>
    </citation>
    <scope>IDENTIFICATION</scope>
</reference>
<dbReference type="PANTHER" id="PTHR10662">
    <property type="entry name" value="NUCLEAR RNA EXPORT FACTOR"/>
    <property type="match status" value="1"/>
</dbReference>
<dbReference type="Gene3D" id="3.80.10.10">
    <property type="entry name" value="Ribonuclease Inhibitor"/>
    <property type="match status" value="1"/>
</dbReference>
<feature type="region of interest" description="Disordered" evidence="6">
    <location>
        <begin position="67"/>
        <end position="125"/>
    </location>
</feature>
<dbReference type="GeneID" id="113514679"/>
<feature type="compositionally biased region" description="Polar residues" evidence="6">
    <location>
        <begin position="104"/>
        <end position="122"/>
    </location>
</feature>
<accession>A0ABM3MAZ8</accession>
<feature type="compositionally biased region" description="Basic residues" evidence="6">
    <location>
        <begin position="1"/>
        <end position="28"/>
    </location>
</feature>
<dbReference type="InterPro" id="IPR032675">
    <property type="entry name" value="LRR_dom_sf"/>
</dbReference>
<keyword evidence="5" id="KW-0539">Nucleus</keyword>
<feature type="region of interest" description="Disordered" evidence="6">
    <location>
        <begin position="1"/>
        <end position="39"/>
    </location>
</feature>
<evidence type="ECO:0000313" key="9">
    <source>
        <dbReference type="RefSeq" id="XP_052748603.1"/>
    </source>
</evidence>
<dbReference type="Gene3D" id="3.10.450.50">
    <property type="match status" value="1"/>
</dbReference>
<evidence type="ECO:0000256" key="2">
    <source>
        <dbReference type="ARBA" id="ARBA00009285"/>
    </source>
</evidence>
<keyword evidence="4" id="KW-0509">mRNA transport</keyword>
<dbReference type="InterPro" id="IPR018222">
    <property type="entry name" value="Nuclear_transport_factor_2_euk"/>
</dbReference>
<comment type="similarity">
    <text evidence="2">Belongs to the NXF family.</text>
</comment>
<dbReference type="PROSITE" id="PS50177">
    <property type="entry name" value="NTF2_DOMAIN"/>
    <property type="match status" value="1"/>
</dbReference>